<dbReference type="InterPro" id="IPR005886">
    <property type="entry name" value="UDP_G4E"/>
</dbReference>
<dbReference type="PANTHER" id="PTHR43725">
    <property type="entry name" value="UDP-GLUCOSE 4-EPIMERASE"/>
    <property type="match status" value="1"/>
</dbReference>
<evidence type="ECO:0000256" key="8">
    <source>
        <dbReference type="ARBA" id="ARBA00023235"/>
    </source>
</evidence>
<organism evidence="11 12">
    <name type="scientific">Pigmentiphaga soli</name>
    <dbReference type="NCBI Taxonomy" id="1007095"/>
    <lineage>
        <taxon>Bacteria</taxon>
        <taxon>Pseudomonadati</taxon>
        <taxon>Pseudomonadota</taxon>
        <taxon>Betaproteobacteria</taxon>
        <taxon>Burkholderiales</taxon>
        <taxon>Alcaligenaceae</taxon>
        <taxon>Pigmentiphaga</taxon>
    </lineage>
</organism>
<dbReference type="Pfam" id="PF16363">
    <property type="entry name" value="GDP_Man_Dehyd"/>
    <property type="match status" value="1"/>
</dbReference>
<comment type="similarity">
    <text evidence="4 9">Belongs to the NAD(P)-dependent epimerase/dehydratase family.</text>
</comment>
<sequence length="344" mass="37335">MTSSLLITGGAGYIGSHTLVELIATGHRLVVLDNFSNSSPKVLRRVEELTGTQIEHVPGDIRDAATLDTVFQRAADAGYPVDCVVHFAGLKAVGESHRDPLGYYDNNVRGSLVLLQAMDRANIEKIVFSSSATIYGPGTLPYVEDCVSAPANPYGRTKAVVEQLLRDWCGAGARRTAINLRYFNPIGAHVSGRIGEAPRGTPNNLFPYITQVAVGKRDKLVVFGNDYPTVDGTGVRDYIHVVDLAIAHVRAVDYARRSAPGCTAFNLGTGRGTSVLELIGMFEKTTGVKIPYEIQSRRPGDIAEAWADPTLAQKTLQWAASRGVEEMCRDGWRWQSQNPDGYGD</sequence>
<comment type="cofactor">
    <cofactor evidence="2 9">
        <name>NAD(+)</name>
        <dbReference type="ChEBI" id="CHEBI:57540"/>
    </cofactor>
</comment>
<gene>
    <name evidence="11" type="primary">galE</name>
    <name evidence="11" type="ORF">GCM10023144_40600</name>
</gene>
<feature type="domain" description="NAD(P)-binding" evidence="10">
    <location>
        <begin position="6"/>
        <end position="330"/>
    </location>
</feature>
<dbReference type="SUPFAM" id="SSF51735">
    <property type="entry name" value="NAD(P)-binding Rossmann-fold domains"/>
    <property type="match status" value="1"/>
</dbReference>
<evidence type="ECO:0000256" key="5">
    <source>
        <dbReference type="ARBA" id="ARBA00013189"/>
    </source>
</evidence>
<name>A0ABP8HKK1_9BURK</name>
<evidence type="ECO:0000256" key="9">
    <source>
        <dbReference type="RuleBase" id="RU366046"/>
    </source>
</evidence>
<keyword evidence="8 9" id="KW-0413">Isomerase</keyword>
<keyword evidence="12" id="KW-1185">Reference proteome</keyword>
<accession>A0ABP8HKK1</accession>
<dbReference type="Proteomes" id="UP001501671">
    <property type="component" value="Unassembled WGS sequence"/>
</dbReference>
<comment type="pathway">
    <text evidence="3 9">Carbohydrate metabolism; galactose metabolism.</text>
</comment>
<evidence type="ECO:0000313" key="11">
    <source>
        <dbReference type="EMBL" id="GAA4340658.1"/>
    </source>
</evidence>
<dbReference type="InterPro" id="IPR016040">
    <property type="entry name" value="NAD(P)-bd_dom"/>
</dbReference>
<dbReference type="NCBIfam" id="NF007956">
    <property type="entry name" value="PRK10675.1"/>
    <property type="match status" value="1"/>
</dbReference>
<evidence type="ECO:0000256" key="3">
    <source>
        <dbReference type="ARBA" id="ARBA00004947"/>
    </source>
</evidence>
<evidence type="ECO:0000256" key="1">
    <source>
        <dbReference type="ARBA" id="ARBA00000083"/>
    </source>
</evidence>
<evidence type="ECO:0000256" key="2">
    <source>
        <dbReference type="ARBA" id="ARBA00001911"/>
    </source>
</evidence>
<keyword evidence="7 9" id="KW-0520">NAD</keyword>
<dbReference type="NCBIfam" id="TIGR01179">
    <property type="entry name" value="galE"/>
    <property type="match status" value="1"/>
</dbReference>
<dbReference type="Gene3D" id="3.40.50.720">
    <property type="entry name" value="NAD(P)-binding Rossmann-like Domain"/>
    <property type="match status" value="1"/>
</dbReference>
<dbReference type="PANTHER" id="PTHR43725:SF47">
    <property type="entry name" value="UDP-GLUCOSE 4-EPIMERASE"/>
    <property type="match status" value="1"/>
</dbReference>
<comment type="catalytic activity">
    <reaction evidence="1 9">
        <text>UDP-alpha-D-glucose = UDP-alpha-D-galactose</text>
        <dbReference type="Rhea" id="RHEA:22168"/>
        <dbReference type="ChEBI" id="CHEBI:58885"/>
        <dbReference type="ChEBI" id="CHEBI:66914"/>
        <dbReference type="EC" id="5.1.3.2"/>
    </reaction>
</comment>
<proteinExistence type="inferred from homology"/>
<dbReference type="Gene3D" id="3.90.25.10">
    <property type="entry name" value="UDP-galactose 4-epimerase, domain 1"/>
    <property type="match status" value="1"/>
</dbReference>
<evidence type="ECO:0000259" key="10">
    <source>
        <dbReference type="Pfam" id="PF16363"/>
    </source>
</evidence>
<reference evidence="12" key="1">
    <citation type="journal article" date="2019" name="Int. J. Syst. Evol. Microbiol.">
        <title>The Global Catalogue of Microorganisms (GCM) 10K type strain sequencing project: providing services to taxonomists for standard genome sequencing and annotation.</title>
        <authorList>
            <consortium name="The Broad Institute Genomics Platform"/>
            <consortium name="The Broad Institute Genome Sequencing Center for Infectious Disease"/>
            <person name="Wu L."/>
            <person name="Ma J."/>
        </authorList>
    </citation>
    <scope>NUCLEOTIDE SEQUENCE [LARGE SCALE GENOMIC DNA]</scope>
    <source>
        <strain evidence="12">JCM 17666</strain>
    </source>
</reference>
<dbReference type="RefSeq" id="WP_345251729.1">
    <property type="nucleotide sequence ID" value="NZ_BAABFO010000026.1"/>
</dbReference>
<evidence type="ECO:0000313" key="12">
    <source>
        <dbReference type="Proteomes" id="UP001501671"/>
    </source>
</evidence>
<dbReference type="InterPro" id="IPR036291">
    <property type="entry name" value="NAD(P)-bd_dom_sf"/>
</dbReference>
<evidence type="ECO:0000256" key="4">
    <source>
        <dbReference type="ARBA" id="ARBA00007637"/>
    </source>
</evidence>
<comment type="subunit">
    <text evidence="9">Homodimer.</text>
</comment>
<evidence type="ECO:0000256" key="7">
    <source>
        <dbReference type="ARBA" id="ARBA00023027"/>
    </source>
</evidence>
<keyword evidence="9" id="KW-0119">Carbohydrate metabolism</keyword>
<comment type="caution">
    <text evidence="11">The sequence shown here is derived from an EMBL/GenBank/DDBJ whole genome shotgun (WGS) entry which is preliminary data.</text>
</comment>
<dbReference type="EC" id="5.1.3.2" evidence="5 9"/>
<dbReference type="CDD" id="cd05247">
    <property type="entry name" value="UDP_G4E_1_SDR_e"/>
    <property type="match status" value="1"/>
</dbReference>
<dbReference type="EMBL" id="BAABFO010000026">
    <property type="protein sequence ID" value="GAA4340658.1"/>
    <property type="molecule type" value="Genomic_DNA"/>
</dbReference>
<evidence type="ECO:0000256" key="6">
    <source>
        <dbReference type="ARBA" id="ARBA00018569"/>
    </source>
</evidence>
<protein>
    <recommendedName>
        <fullName evidence="6 9">UDP-glucose 4-epimerase</fullName>
        <ecNumber evidence="5 9">5.1.3.2</ecNumber>
    </recommendedName>
</protein>